<dbReference type="InterPro" id="IPR011006">
    <property type="entry name" value="CheY-like_superfamily"/>
</dbReference>
<feature type="modified residue" description="4-aspartylphosphate" evidence="10">
    <location>
        <position position="59"/>
    </location>
</feature>
<evidence type="ECO:0000256" key="3">
    <source>
        <dbReference type="ARBA" id="ARBA00022553"/>
    </source>
</evidence>
<keyword evidence="3 10" id="KW-0597">Phosphoprotein</keyword>
<dbReference type="SUPFAM" id="SSF52172">
    <property type="entry name" value="CheY-like"/>
    <property type="match status" value="1"/>
</dbReference>
<evidence type="ECO:0000313" key="14">
    <source>
        <dbReference type="Proteomes" id="UP001138997"/>
    </source>
</evidence>
<keyword evidence="5 9" id="KW-0805">Transcription regulation</keyword>
<evidence type="ECO:0000256" key="10">
    <source>
        <dbReference type="PROSITE-ProRule" id="PRU00169"/>
    </source>
</evidence>
<dbReference type="SMART" id="SM00448">
    <property type="entry name" value="REC"/>
    <property type="match status" value="1"/>
</dbReference>
<dbReference type="Gene3D" id="1.10.10.10">
    <property type="entry name" value="Winged helix-like DNA-binding domain superfamily/Winged helix DNA-binding domain"/>
    <property type="match status" value="1"/>
</dbReference>
<feature type="domain" description="Response regulatory" evidence="12">
    <location>
        <begin position="8"/>
        <end position="124"/>
    </location>
</feature>
<comment type="subcellular location">
    <subcellularLocation>
        <location evidence="1 9">Cytoplasm</location>
    </subcellularLocation>
</comment>
<evidence type="ECO:0000256" key="1">
    <source>
        <dbReference type="ARBA" id="ARBA00004496"/>
    </source>
</evidence>
<accession>A0A9X1NCF0</accession>
<keyword evidence="4 9" id="KW-0902">Two-component regulatory system</keyword>
<sequence length="232" mass="25701">MRSGNLIRTLIVEPDPVQATLHGEYVKKTADFTVSGVAHTAAEALQQIDYEPPGLILLDLQLPDISGLELCRILRARNCPVDIIVITSARQLGLVRSALSFGVVHYLLKPLTLRSFQGHLRRYAAYHRRTSTSTGPINQYDIDSTIAQLRPDVHTEAVASRATSLRTLDSVAAHLRTSDGPVTANEVAEALGISRVTARRYLEELTARRMAAQTQRYGNSGRPKNLYHWHAE</sequence>
<keyword evidence="6 9" id="KW-0238">DNA-binding</keyword>
<dbReference type="EMBL" id="JAJOMB010000003">
    <property type="protein sequence ID" value="MCD5310473.1"/>
    <property type="molecule type" value="Genomic_DNA"/>
</dbReference>
<keyword evidence="7 9" id="KW-0010">Activator</keyword>
<dbReference type="AlphaFoldDB" id="A0A9X1NCF0"/>
<evidence type="ECO:0000256" key="6">
    <source>
        <dbReference type="ARBA" id="ARBA00023125"/>
    </source>
</evidence>
<protein>
    <recommendedName>
        <fullName evidence="9">Transcriptional regulatory protein</fullName>
    </recommendedName>
</protein>
<dbReference type="InterPro" id="IPR001789">
    <property type="entry name" value="Sig_transdc_resp-reg_receiver"/>
</dbReference>
<evidence type="ECO:0000256" key="9">
    <source>
        <dbReference type="PIRNR" id="PIRNR006171"/>
    </source>
</evidence>
<dbReference type="Pfam" id="PF20714">
    <property type="entry name" value="HTH_64"/>
    <property type="match status" value="1"/>
</dbReference>
<organism evidence="13 14">
    <name type="scientific">Kineosporia babensis</name>
    <dbReference type="NCBI Taxonomy" id="499548"/>
    <lineage>
        <taxon>Bacteria</taxon>
        <taxon>Bacillati</taxon>
        <taxon>Actinomycetota</taxon>
        <taxon>Actinomycetes</taxon>
        <taxon>Kineosporiales</taxon>
        <taxon>Kineosporiaceae</taxon>
        <taxon>Kineosporia</taxon>
    </lineage>
</organism>
<dbReference type="InterPro" id="IPR051271">
    <property type="entry name" value="2C-system_Tx_regulators"/>
</dbReference>
<dbReference type="InterPro" id="IPR036390">
    <property type="entry name" value="WH_DNA-bd_sf"/>
</dbReference>
<gene>
    <name evidence="13" type="ORF">LR394_06170</name>
</gene>
<dbReference type="InterPro" id="IPR024187">
    <property type="entry name" value="Sig_transdc_resp-reg_cit/mal"/>
</dbReference>
<dbReference type="PIRSF" id="PIRSF006171">
    <property type="entry name" value="RR_citrat_malat"/>
    <property type="match status" value="1"/>
</dbReference>
<evidence type="ECO:0000256" key="7">
    <source>
        <dbReference type="ARBA" id="ARBA00023159"/>
    </source>
</evidence>
<name>A0A9X1NCF0_9ACTN</name>
<evidence type="ECO:0000259" key="12">
    <source>
        <dbReference type="PROSITE" id="PS50110"/>
    </source>
</evidence>
<keyword evidence="14" id="KW-1185">Reference proteome</keyword>
<dbReference type="RefSeq" id="WP_231439411.1">
    <property type="nucleotide sequence ID" value="NZ_JAJOMB010000003.1"/>
</dbReference>
<feature type="region of interest" description="Disordered" evidence="11">
    <location>
        <begin position="213"/>
        <end position="232"/>
    </location>
</feature>
<reference evidence="13" key="1">
    <citation type="submission" date="2021-11" db="EMBL/GenBank/DDBJ databases">
        <title>Streptomyces corallinus and Kineosporia corallina sp. nov., two new coral-derived marine actinobacteria.</title>
        <authorList>
            <person name="Buangrab K."/>
            <person name="Sutthacheep M."/>
            <person name="Yeemin T."/>
            <person name="Harunari E."/>
            <person name="Igarashi Y."/>
            <person name="Sripreechasak P."/>
            <person name="Kanchanasin P."/>
            <person name="Tanasupawat S."/>
            <person name="Phongsopitanun W."/>
        </authorList>
    </citation>
    <scope>NUCLEOTIDE SEQUENCE</scope>
    <source>
        <strain evidence="13">JCM 31032</strain>
    </source>
</reference>
<dbReference type="PANTHER" id="PTHR45526:SF1">
    <property type="entry name" value="TRANSCRIPTIONAL REGULATORY PROTEIN DCUR-RELATED"/>
    <property type="match status" value="1"/>
</dbReference>
<dbReference type="InterPro" id="IPR036388">
    <property type="entry name" value="WH-like_DNA-bd_sf"/>
</dbReference>
<dbReference type="Proteomes" id="UP001138997">
    <property type="component" value="Unassembled WGS sequence"/>
</dbReference>
<dbReference type="GO" id="GO:0003677">
    <property type="term" value="F:DNA binding"/>
    <property type="evidence" value="ECO:0007669"/>
    <property type="project" value="UniProtKB-KW"/>
</dbReference>
<dbReference type="GO" id="GO:0000156">
    <property type="term" value="F:phosphorelay response regulator activity"/>
    <property type="evidence" value="ECO:0007669"/>
    <property type="project" value="TreeGrafter"/>
</dbReference>
<dbReference type="PANTHER" id="PTHR45526">
    <property type="entry name" value="TRANSCRIPTIONAL REGULATORY PROTEIN DPIA"/>
    <property type="match status" value="1"/>
</dbReference>
<evidence type="ECO:0000313" key="13">
    <source>
        <dbReference type="EMBL" id="MCD5310473.1"/>
    </source>
</evidence>
<keyword evidence="2 9" id="KW-0963">Cytoplasm</keyword>
<proteinExistence type="predicted"/>
<evidence type="ECO:0000256" key="5">
    <source>
        <dbReference type="ARBA" id="ARBA00023015"/>
    </source>
</evidence>
<dbReference type="GO" id="GO:0003700">
    <property type="term" value="F:DNA-binding transcription factor activity"/>
    <property type="evidence" value="ECO:0007669"/>
    <property type="project" value="InterPro"/>
</dbReference>
<dbReference type="GO" id="GO:0005737">
    <property type="term" value="C:cytoplasm"/>
    <property type="evidence" value="ECO:0007669"/>
    <property type="project" value="UniProtKB-SubCell"/>
</dbReference>
<dbReference type="Gene3D" id="3.40.50.2300">
    <property type="match status" value="1"/>
</dbReference>
<evidence type="ECO:0000256" key="11">
    <source>
        <dbReference type="SAM" id="MobiDB-lite"/>
    </source>
</evidence>
<keyword evidence="8 9" id="KW-0804">Transcription</keyword>
<dbReference type="SUPFAM" id="SSF46785">
    <property type="entry name" value="Winged helix' DNA-binding domain"/>
    <property type="match status" value="1"/>
</dbReference>
<dbReference type="PROSITE" id="PS50110">
    <property type="entry name" value="RESPONSE_REGULATORY"/>
    <property type="match status" value="1"/>
</dbReference>
<dbReference type="Pfam" id="PF00072">
    <property type="entry name" value="Response_reg"/>
    <property type="match status" value="1"/>
</dbReference>
<evidence type="ECO:0000256" key="4">
    <source>
        <dbReference type="ARBA" id="ARBA00023012"/>
    </source>
</evidence>
<evidence type="ECO:0000256" key="2">
    <source>
        <dbReference type="ARBA" id="ARBA00022490"/>
    </source>
</evidence>
<dbReference type="InterPro" id="IPR048714">
    <property type="entry name" value="DpiA-like_HTH"/>
</dbReference>
<evidence type="ECO:0000256" key="8">
    <source>
        <dbReference type="ARBA" id="ARBA00023163"/>
    </source>
</evidence>
<comment type="caution">
    <text evidence="13">The sequence shown here is derived from an EMBL/GenBank/DDBJ whole genome shotgun (WGS) entry which is preliminary data.</text>
</comment>